<evidence type="ECO:0000259" key="2">
    <source>
        <dbReference type="Pfam" id="PF01408"/>
    </source>
</evidence>
<reference evidence="3 4" key="1">
    <citation type="submission" date="2012-02" db="EMBL/GenBank/DDBJ databases">
        <title>Complete sequence of chromosome of Singulisphaera acidiphila DSM 18658.</title>
        <authorList>
            <consortium name="US DOE Joint Genome Institute (JGI-PGF)"/>
            <person name="Lucas S."/>
            <person name="Copeland A."/>
            <person name="Lapidus A."/>
            <person name="Glavina del Rio T."/>
            <person name="Dalin E."/>
            <person name="Tice H."/>
            <person name="Bruce D."/>
            <person name="Goodwin L."/>
            <person name="Pitluck S."/>
            <person name="Peters L."/>
            <person name="Ovchinnikova G."/>
            <person name="Chertkov O."/>
            <person name="Kyrpides N."/>
            <person name="Mavromatis K."/>
            <person name="Ivanova N."/>
            <person name="Brettin T."/>
            <person name="Detter J.C."/>
            <person name="Han C."/>
            <person name="Larimer F."/>
            <person name="Land M."/>
            <person name="Hauser L."/>
            <person name="Markowitz V."/>
            <person name="Cheng J.-F."/>
            <person name="Hugenholtz P."/>
            <person name="Woyke T."/>
            <person name="Wu D."/>
            <person name="Tindall B."/>
            <person name="Pomrenke H."/>
            <person name="Brambilla E."/>
            <person name="Klenk H.-P."/>
            <person name="Eisen J.A."/>
        </authorList>
    </citation>
    <scope>NUCLEOTIDE SEQUENCE [LARGE SCALE GENOMIC DNA]</scope>
    <source>
        <strain evidence="4">ATCC BAA-1392 / DSM 18658 / VKM B-2454 / MOB10</strain>
    </source>
</reference>
<dbReference type="AlphaFoldDB" id="L0DGM6"/>
<dbReference type="Pfam" id="PF01408">
    <property type="entry name" value="GFO_IDH_MocA"/>
    <property type="match status" value="1"/>
</dbReference>
<dbReference type="Gene3D" id="3.30.360.10">
    <property type="entry name" value="Dihydrodipicolinate Reductase, domain 2"/>
    <property type="match status" value="1"/>
</dbReference>
<dbReference type="eggNOG" id="COG0673">
    <property type="taxonomic scope" value="Bacteria"/>
</dbReference>
<dbReference type="HOGENOM" id="CLU_023194_1_2_0"/>
<gene>
    <name evidence="3" type="ordered locus">Sinac_3719</name>
</gene>
<dbReference type="InterPro" id="IPR000683">
    <property type="entry name" value="Gfo/Idh/MocA-like_OxRdtase_N"/>
</dbReference>
<dbReference type="InterPro" id="IPR036291">
    <property type="entry name" value="NAD(P)-bd_dom_sf"/>
</dbReference>
<evidence type="ECO:0000313" key="4">
    <source>
        <dbReference type="Proteomes" id="UP000010798"/>
    </source>
</evidence>
<keyword evidence="1" id="KW-0560">Oxidoreductase</keyword>
<feature type="domain" description="Gfo/Idh/MocA-like oxidoreductase N-terminal" evidence="2">
    <location>
        <begin position="4"/>
        <end position="134"/>
    </location>
</feature>
<sequence>MAGIGIVGIGFMGMIHYLAARKLADGQVVAVCSRDPKKRAGDWTGIQGNFGPKGGPMDLSGVAGYADIGELLADPKVDLVDLCVPNDEHAALAIRALEAGKHVLIEKPIALTTADADAILAAAKANGKLLMVAHVLPFFPEFAFAAEAVRSGRYGALRAANLKRVIAKPDWSKGVADADRSGGPAIDLHIHDTHYIGLVCGVPRAVHSRGVVDGDAVVHLSTQYLYDDPHLAVSAISGALSQAGRSFAHGFEFYLEKATIVFDFAVLAGEGHVATPLSVILPDGTVERPELGSGDPIDAFAAELGVAVAAVKSGTAAPQLSGELARQALRICHAEVESVKTGQSVAIG</sequence>
<dbReference type="PANTHER" id="PTHR43818">
    <property type="entry name" value="BCDNA.GH03377"/>
    <property type="match status" value="1"/>
</dbReference>
<evidence type="ECO:0000256" key="1">
    <source>
        <dbReference type="ARBA" id="ARBA00023002"/>
    </source>
</evidence>
<keyword evidence="4" id="KW-1185">Reference proteome</keyword>
<evidence type="ECO:0000313" key="3">
    <source>
        <dbReference type="EMBL" id="AGA27958.1"/>
    </source>
</evidence>
<dbReference type="KEGG" id="saci:Sinac_3719"/>
<dbReference type="SUPFAM" id="SSF55347">
    <property type="entry name" value="Glyceraldehyde-3-phosphate dehydrogenase-like, C-terminal domain"/>
    <property type="match status" value="1"/>
</dbReference>
<dbReference type="InterPro" id="IPR050463">
    <property type="entry name" value="Gfo/Idh/MocA_oxidrdct_glycsds"/>
</dbReference>
<protein>
    <submittedName>
        <fullName evidence="3">Putative dehydrogenase</fullName>
    </submittedName>
</protein>
<dbReference type="GO" id="GO:0000166">
    <property type="term" value="F:nucleotide binding"/>
    <property type="evidence" value="ECO:0007669"/>
    <property type="project" value="InterPro"/>
</dbReference>
<dbReference type="OrthoDB" id="9783105at2"/>
<name>L0DGM6_SINAD</name>
<dbReference type="Gene3D" id="3.40.50.720">
    <property type="entry name" value="NAD(P)-binding Rossmann-like Domain"/>
    <property type="match status" value="1"/>
</dbReference>
<dbReference type="EMBL" id="CP003364">
    <property type="protein sequence ID" value="AGA27958.1"/>
    <property type="molecule type" value="Genomic_DNA"/>
</dbReference>
<dbReference type="STRING" id="886293.Sinac_3719"/>
<organism evidence="3 4">
    <name type="scientific">Singulisphaera acidiphila (strain ATCC BAA-1392 / DSM 18658 / VKM B-2454 / MOB10)</name>
    <dbReference type="NCBI Taxonomy" id="886293"/>
    <lineage>
        <taxon>Bacteria</taxon>
        <taxon>Pseudomonadati</taxon>
        <taxon>Planctomycetota</taxon>
        <taxon>Planctomycetia</taxon>
        <taxon>Isosphaerales</taxon>
        <taxon>Isosphaeraceae</taxon>
        <taxon>Singulisphaera</taxon>
    </lineage>
</organism>
<dbReference type="Proteomes" id="UP000010798">
    <property type="component" value="Chromosome"/>
</dbReference>
<dbReference type="RefSeq" id="WP_015247097.1">
    <property type="nucleotide sequence ID" value="NC_019892.1"/>
</dbReference>
<accession>L0DGM6</accession>
<dbReference type="GO" id="GO:0016491">
    <property type="term" value="F:oxidoreductase activity"/>
    <property type="evidence" value="ECO:0007669"/>
    <property type="project" value="UniProtKB-KW"/>
</dbReference>
<proteinExistence type="predicted"/>
<dbReference type="SUPFAM" id="SSF51735">
    <property type="entry name" value="NAD(P)-binding Rossmann-fold domains"/>
    <property type="match status" value="1"/>
</dbReference>
<dbReference type="PANTHER" id="PTHR43818:SF11">
    <property type="entry name" value="BCDNA.GH03377"/>
    <property type="match status" value="1"/>
</dbReference>